<feature type="region of interest" description="Disordered" evidence="2">
    <location>
        <begin position="205"/>
        <end position="231"/>
    </location>
</feature>
<accession>A0A6A5QNE2</accession>
<organism evidence="3 4">
    <name type="scientific">Ampelomyces quisqualis</name>
    <name type="common">Powdery mildew agent</name>
    <dbReference type="NCBI Taxonomy" id="50730"/>
    <lineage>
        <taxon>Eukaryota</taxon>
        <taxon>Fungi</taxon>
        <taxon>Dikarya</taxon>
        <taxon>Ascomycota</taxon>
        <taxon>Pezizomycotina</taxon>
        <taxon>Dothideomycetes</taxon>
        <taxon>Pleosporomycetidae</taxon>
        <taxon>Pleosporales</taxon>
        <taxon>Pleosporineae</taxon>
        <taxon>Phaeosphaeriaceae</taxon>
        <taxon>Ampelomyces</taxon>
    </lineage>
</organism>
<protein>
    <recommendedName>
        <fullName evidence="5">Zn(2)-C6 fungal-type domain-containing protein</fullName>
    </recommendedName>
</protein>
<reference evidence="3" key="1">
    <citation type="journal article" date="2020" name="Stud. Mycol.">
        <title>101 Dothideomycetes genomes: a test case for predicting lifestyles and emergence of pathogens.</title>
        <authorList>
            <person name="Haridas S."/>
            <person name="Albert R."/>
            <person name="Binder M."/>
            <person name="Bloem J."/>
            <person name="Labutti K."/>
            <person name="Salamov A."/>
            <person name="Andreopoulos B."/>
            <person name="Baker S."/>
            <person name="Barry K."/>
            <person name="Bills G."/>
            <person name="Bluhm B."/>
            <person name="Cannon C."/>
            <person name="Castanera R."/>
            <person name="Culley D."/>
            <person name="Daum C."/>
            <person name="Ezra D."/>
            <person name="Gonzalez J."/>
            <person name="Henrissat B."/>
            <person name="Kuo A."/>
            <person name="Liang C."/>
            <person name="Lipzen A."/>
            <person name="Lutzoni F."/>
            <person name="Magnuson J."/>
            <person name="Mondo S."/>
            <person name="Nolan M."/>
            <person name="Ohm R."/>
            <person name="Pangilinan J."/>
            <person name="Park H.-J."/>
            <person name="Ramirez L."/>
            <person name="Alfaro M."/>
            <person name="Sun H."/>
            <person name="Tritt A."/>
            <person name="Yoshinaga Y."/>
            <person name="Zwiers L.-H."/>
            <person name="Turgeon B."/>
            <person name="Goodwin S."/>
            <person name="Spatafora J."/>
            <person name="Crous P."/>
            <person name="Grigoriev I."/>
        </authorList>
    </citation>
    <scope>NUCLEOTIDE SEQUENCE</scope>
    <source>
        <strain evidence="3">HMLAC05119</strain>
    </source>
</reference>
<dbReference type="Proteomes" id="UP000800096">
    <property type="component" value="Unassembled WGS sequence"/>
</dbReference>
<dbReference type="EMBL" id="ML979135">
    <property type="protein sequence ID" value="KAF1916882.1"/>
    <property type="molecule type" value="Genomic_DNA"/>
</dbReference>
<sequence>MSTTSSQYYRSADTHSHYPNFPANDQEHVYALAASWHQDPNHASYVGPSSATFLHYPQGGADSVAQPSPGHEAWSPSYARPEFQGWEHGGNHVYASRPAVSYDTAEGSANVPQPTAQASRQYQHQPTLNPRLQMPLSPIGDVYRSTDRYQATSESPAHPLDATFATHGSQPFPRPTQPRLHTTSRNAGISNQSLRSLATVTWQKDPRHYPDHTSSTSTPSDLTSAHAHHAQPAGVSWPVVESGDFAVGPANFHHQREEGQTWDVTQTHPDRNVPRAHHVQNHLPANASALVIGPQRPSARKKVPKVPSSFVERQEKLKVSRRKGPLQERQREKTHTMRKTKRICVRCRFYKSGCDEGDPCEKCEKITGHARSFREPCYREHLEDTSLVRRCNGREHQEEAEFLVYDWVHNSQLYEMEILWNLPGYGQIPNAPPMRIIFRPYSPRRGSLDVAASVWTNKDGEIKAVEQPAYAVYDTAHLVPDFERYFSSLQPAIEAWIFSRISQDEVASLTYREVLRMRSVHGSKALDLAMRLQCLSVVSQGYGSVWSKNIPGIREYDYSRLGSSVYEAYDRKAYDRPLPGAITHQMDVAAVKYLRKLEKAFVKELSALIFKPKIKPWYELFLAFYVIFWNLEYIHHGANDYMKSKNGTLIENQVNNVVNSQIKKWEFSFPVLLYHWRCTLRGYSPFKLARENPEELREKGHIDHEGFQYVTRIASLFDRTNPDRFQPPLTGFAMTHFSMSSEYIVNLFKEAGA</sequence>
<keyword evidence="4" id="KW-1185">Reference proteome</keyword>
<evidence type="ECO:0000256" key="2">
    <source>
        <dbReference type="SAM" id="MobiDB-lite"/>
    </source>
</evidence>
<feature type="compositionally biased region" description="Low complexity" evidence="2">
    <location>
        <begin position="213"/>
        <end position="224"/>
    </location>
</feature>
<proteinExistence type="predicted"/>
<name>A0A6A5QNE2_AMPQU</name>
<feature type="compositionally biased region" description="Basic and acidic residues" evidence="2">
    <location>
        <begin position="325"/>
        <end position="334"/>
    </location>
</feature>
<dbReference type="CDD" id="cd00067">
    <property type="entry name" value="GAL4"/>
    <property type="match status" value="1"/>
</dbReference>
<dbReference type="OrthoDB" id="5362630at2759"/>
<gene>
    <name evidence="3" type="ORF">BDU57DRAFT_529847</name>
</gene>
<evidence type="ECO:0000313" key="4">
    <source>
        <dbReference type="Proteomes" id="UP000800096"/>
    </source>
</evidence>
<feature type="region of interest" description="Disordered" evidence="2">
    <location>
        <begin position="314"/>
        <end position="334"/>
    </location>
</feature>
<evidence type="ECO:0000313" key="3">
    <source>
        <dbReference type="EMBL" id="KAF1916882.1"/>
    </source>
</evidence>
<evidence type="ECO:0008006" key="5">
    <source>
        <dbReference type="Google" id="ProtNLM"/>
    </source>
</evidence>
<keyword evidence="1" id="KW-0539">Nucleus</keyword>
<dbReference type="InterPro" id="IPR052973">
    <property type="entry name" value="Fungal_sec-metab_reg_TF"/>
</dbReference>
<dbReference type="GO" id="GO:0008270">
    <property type="term" value="F:zinc ion binding"/>
    <property type="evidence" value="ECO:0007669"/>
    <property type="project" value="InterPro"/>
</dbReference>
<dbReference type="PANTHER" id="PTHR35392">
    <property type="entry name" value="ZN(II)2CYS6 TRANSCRIPTION FACTOR (EUROFUNG)-RELATED-RELATED"/>
    <property type="match status" value="1"/>
</dbReference>
<dbReference type="InterPro" id="IPR001138">
    <property type="entry name" value="Zn2Cys6_DnaBD"/>
</dbReference>
<dbReference type="GO" id="GO:0000981">
    <property type="term" value="F:DNA-binding transcription factor activity, RNA polymerase II-specific"/>
    <property type="evidence" value="ECO:0007669"/>
    <property type="project" value="InterPro"/>
</dbReference>
<dbReference type="AlphaFoldDB" id="A0A6A5QNE2"/>
<evidence type="ECO:0000256" key="1">
    <source>
        <dbReference type="ARBA" id="ARBA00023242"/>
    </source>
</evidence>